<dbReference type="Gene3D" id="1.10.10.10">
    <property type="entry name" value="Winged helix-like DNA-binding domain superfamily/Winged helix DNA-binding domain"/>
    <property type="match status" value="1"/>
</dbReference>
<dbReference type="EMBL" id="QSRA01000016">
    <property type="protein sequence ID" value="RGK81054.1"/>
    <property type="molecule type" value="Genomic_DNA"/>
</dbReference>
<evidence type="ECO:0000259" key="4">
    <source>
        <dbReference type="PROSITE" id="PS50995"/>
    </source>
</evidence>
<dbReference type="Pfam" id="PF13412">
    <property type="entry name" value="HTH_24"/>
    <property type="match status" value="1"/>
</dbReference>
<organism evidence="5 7">
    <name type="scientific">Dorea formicigenerans</name>
    <dbReference type="NCBI Taxonomy" id="39486"/>
    <lineage>
        <taxon>Bacteria</taxon>
        <taxon>Bacillati</taxon>
        <taxon>Bacillota</taxon>
        <taxon>Clostridia</taxon>
        <taxon>Lachnospirales</taxon>
        <taxon>Lachnospiraceae</taxon>
        <taxon>Dorea</taxon>
    </lineage>
</organism>
<feature type="domain" description="HTH marR-type" evidence="4">
    <location>
        <begin position="5"/>
        <end position="146"/>
    </location>
</feature>
<dbReference type="InterPro" id="IPR011991">
    <property type="entry name" value="ArsR-like_HTH"/>
</dbReference>
<dbReference type="RefSeq" id="WP_105308543.1">
    <property type="nucleotide sequence ID" value="NZ_CABHNI010000013.1"/>
</dbReference>
<accession>A0A3E4PLX9</accession>
<reference evidence="6 8" key="2">
    <citation type="submission" date="2019-07" db="EMBL/GenBank/DDBJ databases">
        <authorList>
            <person name="Hibberd C M."/>
            <person name="Gehrig L. J."/>
            <person name="Chang H.-W."/>
            <person name="Venkatesh S."/>
        </authorList>
    </citation>
    <scope>NUCLEOTIDE SEQUENCE [LARGE SCALE GENOMIC DNA]</scope>
    <source>
        <strain evidence="6">Dorea_formicigenerans_SSTS_Bg7063</strain>
    </source>
</reference>
<dbReference type="CDD" id="cd00090">
    <property type="entry name" value="HTH_ARSR"/>
    <property type="match status" value="1"/>
</dbReference>
<dbReference type="InterPro" id="IPR036390">
    <property type="entry name" value="WH_DNA-bd_sf"/>
</dbReference>
<dbReference type="AlphaFoldDB" id="A0A3E4PLX9"/>
<gene>
    <name evidence="6" type="ORF">DFSSTS7063_00469</name>
    <name evidence="5" type="ORF">DXC93_11690</name>
</gene>
<evidence type="ECO:0000313" key="5">
    <source>
        <dbReference type="EMBL" id="RGK81054.1"/>
    </source>
</evidence>
<dbReference type="Proteomes" id="UP000358366">
    <property type="component" value="Unassembled WGS sequence"/>
</dbReference>
<evidence type="ECO:0000256" key="1">
    <source>
        <dbReference type="ARBA" id="ARBA00023015"/>
    </source>
</evidence>
<proteinExistence type="predicted"/>
<reference evidence="5 7" key="1">
    <citation type="submission" date="2018-08" db="EMBL/GenBank/DDBJ databases">
        <title>A genome reference for cultivated species of the human gut microbiota.</title>
        <authorList>
            <person name="Zou Y."/>
            <person name="Xue W."/>
            <person name="Luo G."/>
        </authorList>
    </citation>
    <scope>NUCLEOTIDE SEQUENCE [LARGE SCALE GENOMIC DNA]</scope>
    <source>
        <strain evidence="5 7">TF09-3</strain>
    </source>
</reference>
<dbReference type="SMART" id="SM00347">
    <property type="entry name" value="HTH_MARR"/>
    <property type="match status" value="1"/>
</dbReference>
<dbReference type="PANTHER" id="PTHR42756:SF1">
    <property type="entry name" value="TRANSCRIPTIONAL REPRESSOR OF EMRAB OPERON"/>
    <property type="match status" value="1"/>
</dbReference>
<protein>
    <submittedName>
        <fullName evidence="5">MarR family transcriptional regulator</fullName>
    </submittedName>
    <submittedName>
        <fullName evidence="6">Transcriptional repressor MprA</fullName>
    </submittedName>
</protein>
<keyword evidence="3" id="KW-0804">Transcription</keyword>
<keyword evidence="1" id="KW-0805">Transcription regulation</keyword>
<evidence type="ECO:0000313" key="6">
    <source>
        <dbReference type="EMBL" id="VUW95250.1"/>
    </source>
</evidence>
<dbReference type="GO" id="GO:0003677">
    <property type="term" value="F:DNA binding"/>
    <property type="evidence" value="ECO:0007669"/>
    <property type="project" value="UniProtKB-KW"/>
</dbReference>
<dbReference type="GO" id="GO:0003700">
    <property type="term" value="F:DNA-binding transcription factor activity"/>
    <property type="evidence" value="ECO:0007669"/>
    <property type="project" value="InterPro"/>
</dbReference>
<evidence type="ECO:0000256" key="2">
    <source>
        <dbReference type="ARBA" id="ARBA00023125"/>
    </source>
</evidence>
<dbReference type="EMBL" id="CABHNI010000013">
    <property type="protein sequence ID" value="VUW95250.1"/>
    <property type="molecule type" value="Genomic_DNA"/>
</dbReference>
<keyword evidence="2" id="KW-0238">DNA-binding</keyword>
<sequence>MEDKKFELFYDVMKEMDKAYDLMVEYDSLPHNYGNYVLYQVESHMIDCIGRNAGITITELADDFGKTRSACSQMVKKLRDKGWVEQVRNKENNRVYNLFLTEEGMSIFRNHAQFEYQCYKRGFEGLKAFTYEELEIYLAIQRKINESFQRDVEESYDYFETDEK</sequence>
<dbReference type="PANTHER" id="PTHR42756">
    <property type="entry name" value="TRANSCRIPTIONAL REGULATOR, MARR"/>
    <property type="match status" value="1"/>
</dbReference>
<evidence type="ECO:0000313" key="8">
    <source>
        <dbReference type="Proteomes" id="UP000358366"/>
    </source>
</evidence>
<name>A0A3E4PLX9_9FIRM</name>
<dbReference type="SUPFAM" id="SSF46785">
    <property type="entry name" value="Winged helix' DNA-binding domain"/>
    <property type="match status" value="1"/>
</dbReference>
<dbReference type="Proteomes" id="UP000261324">
    <property type="component" value="Unassembled WGS sequence"/>
</dbReference>
<evidence type="ECO:0000313" key="7">
    <source>
        <dbReference type="Proteomes" id="UP000261324"/>
    </source>
</evidence>
<evidence type="ECO:0000256" key="3">
    <source>
        <dbReference type="ARBA" id="ARBA00023163"/>
    </source>
</evidence>
<dbReference type="InterPro" id="IPR036388">
    <property type="entry name" value="WH-like_DNA-bd_sf"/>
</dbReference>
<dbReference type="PROSITE" id="PS50995">
    <property type="entry name" value="HTH_MARR_2"/>
    <property type="match status" value="1"/>
</dbReference>
<dbReference type="InterPro" id="IPR000835">
    <property type="entry name" value="HTH_MarR-typ"/>
</dbReference>